<evidence type="ECO:0000313" key="11">
    <source>
        <dbReference type="Proteomes" id="UP000626844"/>
    </source>
</evidence>
<keyword evidence="6" id="KW-0175">Coiled coil</keyword>
<dbReference type="Gene3D" id="2.60.120.260">
    <property type="entry name" value="Galactose-binding domain-like"/>
    <property type="match status" value="1"/>
</dbReference>
<dbReference type="SUPFAM" id="SSF52317">
    <property type="entry name" value="Class I glutamine amidotransferase-like"/>
    <property type="match status" value="1"/>
</dbReference>
<organism evidence="10 11">
    <name type="scientific">Metabacillus arenae</name>
    <dbReference type="NCBI Taxonomy" id="2771434"/>
    <lineage>
        <taxon>Bacteria</taxon>
        <taxon>Bacillati</taxon>
        <taxon>Bacillota</taxon>
        <taxon>Bacilli</taxon>
        <taxon>Bacillales</taxon>
        <taxon>Bacillaceae</taxon>
        <taxon>Metabacillus</taxon>
    </lineage>
</organism>
<evidence type="ECO:0000313" key="10">
    <source>
        <dbReference type="EMBL" id="MBD1382274.1"/>
    </source>
</evidence>
<evidence type="ECO:0000256" key="2">
    <source>
        <dbReference type="ARBA" id="ARBA00022723"/>
    </source>
</evidence>
<dbReference type="InterPro" id="IPR029062">
    <property type="entry name" value="Class_I_gatase-like"/>
</dbReference>
<dbReference type="InterPro" id="IPR013529">
    <property type="entry name" value="Glyco_hydro_42_N"/>
</dbReference>
<evidence type="ECO:0000256" key="5">
    <source>
        <dbReference type="ARBA" id="ARBA00023295"/>
    </source>
</evidence>
<feature type="domain" description="Glycoside hydrolase family 42 N-terminal" evidence="8">
    <location>
        <begin position="672"/>
        <end position="963"/>
    </location>
</feature>
<protein>
    <submittedName>
        <fullName evidence="10">Beta-galactosidase</fullName>
    </submittedName>
</protein>
<dbReference type="InterPro" id="IPR003305">
    <property type="entry name" value="CenC_carb-bd"/>
</dbReference>
<dbReference type="Pfam" id="PF02018">
    <property type="entry name" value="CBM_4_9"/>
    <property type="match status" value="1"/>
</dbReference>
<dbReference type="GO" id="GO:0030246">
    <property type="term" value="F:carbohydrate binding"/>
    <property type="evidence" value="ECO:0007669"/>
    <property type="project" value="InterPro"/>
</dbReference>
<proteinExistence type="inferred from homology"/>
<dbReference type="SUPFAM" id="SSF49344">
    <property type="entry name" value="CBD9-like"/>
    <property type="match status" value="1"/>
</dbReference>
<dbReference type="Pfam" id="PF06452">
    <property type="entry name" value="CBM9_1"/>
    <property type="match status" value="1"/>
</dbReference>
<dbReference type="Gene3D" id="2.60.40.1190">
    <property type="match status" value="1"/>
</dbReference>
<dbReference type="CDD" id="cd09621">
    <property type="entry name" value="CBM9_like_5"/>
    <property type="match status" value="1"/>
</dbReference>
<dbReference type="PANTHER" id="PTHR36447">
    <property type="entry name" value="BETA-GALACTOSIDASE GANA"/>
    <property type="match status" value="1"/>
</dbReference>
<evidence type="ECO:0000259" key="7">
    <source>
        <dbReference type="Pfam" id="PF02018"/>
    </source>
</evidence>
<feature type="coiled-coil region" evidence="6">
    <location>
        <begin position="341"/>
        <end position="368"/>
    </location>
</feature>
<dbReference type="InterPro" id="IPR008979">
    <property type="entry name" value="Galactose-bd-like_sf"/>
</dbReference>
<comment type="caution">
    <text evidence="10">The sequence shown here is derived from an EMBL/GenBank/DDBJ whole genome shotgun (WGS) entry which is preliminary data.</text>
</comment>
<comment type="similarity">
    <text evidence="1">Belongs to the glycosyl hydrolase 10 (cellulase F) family.</text>
</comment>
<dbReference type="GO" id="GO:0004565">
    <property type="term" value="F:beta-galactosidase activity"/>
    <property type="evidence" value="ECO:0007669"/>
    <property type="project" value="InterPro"/>
</dbReference>
<evidence type="ECO:0000256" key="1">
    <source>
        <dbReference type="ARBA" id="ARBA00007495"/>
    </source>
</evidence>
<evidence type="ECO:0000259" key="9">
    <source>
        <dbReference type="Pfam" id="PF06452"/>
    </source>
</evidence>
<dbReference type="GO" id="GO:0046872">
    <property type="term" value="F:metal ion binding"/>
    <property type="evidence" value="ECO:0007669"/>
    <property type="project" value="UniProtKB-KW"/>
</dbReference>
<dbReference type="Gene3D" id="3.40.50.880">
    <property type="match status" value="1"/>
</dbReference>
<dbReference type="InterPro" id="IPR003476">
    <property type="entry name" value="Glyco_hydro_42"/>
</dbReference>
<dbReference type="AlphaFoldDB" id="A0A926NF07"/>
<evidence type="ECO:0000256" key="6">
    <source>
        <dbReference type="SAM" id="Coils"/>
    </source>
</evidence>
<evidence type="ECO:0000259" key="8">
    <source>
        <dbReference type="Pfam" id="PF02449"/>
    </source>
</evidence>
<dbReference type="Proteomes" id="UP000626844">
    <property type="component" value="Unassembled WGS sequence"/>
</dbReference>
<keyword evidence="5" id="KW-0326">Glycosidase</keyword>
<dbReference type="SUPFAM" id="SSF51445">
    <property type="entry name" value="(Trans)glycosidases"/>
    <property type="match status" value="1"/>
</dbReference>
<dbReference type="GO" id="GO:0009341">
    <property type="term" value="C:beta-galactosidase complex"/>
    <property type="evidence" value="ECO:0007669"/>
    <property type="project" value="InterPro"/>
</dbReference>
<dbReference type="RefSeq" id="WP_191160298.1">
    <property type="nucleotide sequence ID" value="NZ_JACXAI010000027.1"/>
</dbReference>
<dbReference type="PANTHER" id="PTHR36447:SF2">
    <property type="entry name" value="BETA-GALACTOSIDASE YESZ"/>
    <property type="match status" value="1"/>
</dbReference>
<dbReference type="InterPro" id="IPR010502">
    <property type="entry name" value="Carb-bd_dom_fam9"/>
</dbReference>
<keyword evidence="11" id="KW-1185">Reference proteome</keyword>
<dbReference type="InterPro" id="IPR017853">
    <property type="entry name" value="GH"/>
</dbReference>
<evidence type="ECO:0000256" key="3">
    <source>
        <dbReference type="ARBA" id="ARBA00022801"/>
    </source>
</evidence>
<dbReference type="CDD" id="cd03143">
    <property type="entry name" value="A4_beta-galactosidase_middle_domain"/>
    <property type="match status" value="1"/>
</dbReference>
<dbReference type="EMBL" id="JACXAI010000027">
    <property type="protein sequence ID" value="MBD1382274.1"/>
    <property type="molecule type" value="Genomic_DNA"/>
</dbReference>
<feature type="domain" description="Carbohydrate-binding" evidence="9">
    <location>
        <begin position="59"/>
        <end position="241"/>
    </location>
</feature>
<dbReference type="Pfam" id="PF02449">
    <property type="entry name" value="Glyco_hydro_42"/>
    <property type="match status" value="1"/>
</dbReference>
<keyword evidence="4" id="KW-0862">Zinc</keyword>
<feature type="domain" description="CBM-cenC" evidence="7">
    <location>
        <begin position="507"/>
        <end position="618"/>
    </location>
</feature>
<dbReference type="Gene3D" id="3.20.20.80">
    <property type="entry name" value="Glycosidases"/>
    <property type="match status" value="1"/>
</dbReference>
<accession>A0A926NF07</accession>
<dbReference type="GO" id="GO:0016052">
    <property type="term" value="P:carbohydrate catabolic process"/>
    <property type="evidence" value="ECO:0007669"/>
    <property type="project" value="InterPro"/>
</dbReference>
<sequence>MGKKVKILFLIVCLLVPMVFNVGLAVEKENEDGTFINLGQAIGKGKNVPVLTADTIKMDGQLDEWSGYSSFALPSDPDKQVKIDGWGGLDDLSGKAYVAHDEEAFYIAVQVLDNAHYAVPGSGMYGGDSIQFAFGSDSSDYGPEYGFSHVNGESEVWRWSKGDAVLDSNSVQLTTAQNGKETFYEAKIPWGAIFADKPTGKIKFSILMNDNDGNGRRGWLEWTGGIGTSKDPAKLGFLDLIPKSDSWSVWIEGDEEITTSEAGKYSLFVPNYGDRSVDVQLSVPEAELEKEVTIPPQKVFTQSIDIGFSKPGTHSVKISVKEPSTGKVKEDTVTVNVHSSREELESRLDEIESKLPELKKLLSTVEERGIPTDYERVDVMVISDFIKYGRDDLDREKFGRALYVIEELEKLYDKTKSWLEAYLEGKEEAKSVPRYVTGRPEIKDYSFIGDTYDSETGKTKKRPIFFTGYGHFDQVRKDIPKFTDYGTNIIQVETGPNRVIMPPDSLVNWNIQRSGGVKADAKLDRTAAHNGKASMHITNTTAKRPNVYLSISQRVSVKPNTTYQFRAWVKGKNVKDVWFPGGPDWKLRHFFPKGTYDWTEVTYEYTTGDNETDFDLRILSENVIDGLWIDDIIMTEAGRDKNLLKNPGFEQGVPPEGKEWLISKQSIESDIQQVLENASKNNVAVNLLLSPHYFPSWALEKWPELKSDNPEFFLRYNFDDPKAKEIIEDYLRTLIPMIKEYPSLHSLTLTNEPTYKSSVDEQHIPKWHAYLSEVYKGNIDELNRIYGTDYSSFEEVAMPKQPEKTPLFYDWYEFNNTLVSGWHEWMADIIHEIAPELPVKTKIMGHTLSSLKLLTHGVELEQFSKFNQINGNDVSSYLDEGEQGFFKAMRFYDLQTSLRKAPIFNSEHHVIRDGDENYVPEQAEFVRANLWQSAIHGLSASTVWAWERTNDPGSVFHGSLLHRPDVVSKVGKTGLDLNRLAHEVTAFQEDKAEIAILYSTTSTVYGSNYYEAVASAYEAASYSGQKVGFISEKQIQEGKLKGKKLLIIPQATHVKGETLKKIEKFSKQRKGNLLIIGEDSLKFDEHNQPLSVDVRNKVFEKSQTVEGMPSAIELRDLLLPLFSKQKLNKVMLMDTETNQPVYGVEWRSVKYKGKTLINITNYTDKEKQVYITVNGKRIRDWTDRLNDSQSDGETLELQPLTPSLLSIDK</sequence>
<reference evidence="10" key="1">
    <citation type="submission" date="2020-09" db="EMBL/GenBank/DDBJ databases">
        <title>A novel bacterium of genus Bacillus, isolated from South China Sea.</title>
        <authorList>
            <person name="Huang H."/>
            <person name="Mo K."/>
            <person name="Hu Y."/>
        </authorList>
    </citation>
    <scope>NUCLEOTIDE SEQUENCE</scope>
    <source>
        <strain evidence="10">IB182487</strain>
    </source>
</reference>
<evidence type="ECO:0000256" key="4">
    <source>
        <dbReference type="ARBA" id="ARBA00022833"/>
    </source>
</evidence>
<name>A0A926NF07_9BACI</name>
<keyword evidence="3" id="KW-0378">Hydrolase</keyword>
<keyword evidence="2" id="KW-0479">Metal-binding</keyword>
<dbReference type="SUPFAM" id="SSF49785">
    <property type="entry name" value="Galactose-binding domain-like"/>
    <property type="match status" value="1"/>
</dbReference>
<gene>
    <name evidence="10" type="ORF">IC621_18805</name>
</gene>